<gene>
    <name evidence="1" type="ORF">MCNOR_1909</name>
</gene>
<name>A0AA35UR57_METCP</name>
<dbReference type="Proteomes" id="UP001158598">
    <property type="component" value="Chromosome"/>
</dbReference>
<evidence type="ECO:0000313" key="1">
    <source>
        <dbReference type="EMBL" id="CAI8819021.1"/>
    </source>
</evidence>
<protein>
    <submittedName>
        <fullName evidence="1">Bacteriophage-related protein</fullName>
    </submittedName>
</protein>
<dbReference type="InterPro" id="IPR004195">
    <property type="entry name" value="Head_decoration_D"/>
</dbReference>
<evidence type="ECO:0000313" key="2">
    <source>
        <dbReference type="Proteomes" id="UP001158598"/>
    </source>
</evidence>
<proteinExistence type="predicted"/>
<reference evidence="1" key="1">
    <citation type="submission" date="2023-03" db="EMBL/GenBank/DDBJ databases">
        <authorList>
            <person name="Pearce D."/>
        </authorList>
    </citation>
    <scope>NUCLEOTIDE SEQUENCE</scope>
    <source>
        <strain evidence="1">Mc</strain>
    </source>
</reference>
<dbReference type="Pfam" id="PF02924">
    <property type="entry name" value="HDPD"/>
    <property type="match status" value="1"/>
</dbReference>
<accession>A0AA35UR57</accession>
<dbReference type="RefSeq" id="WP_218796954.1">
    <property type="nucleotide sequence ID" value="NZ_CP079097.1"/>
</dbReference>
<sequence length="125" mass="12916">MPKLREPKNLGDLLKYEAPNRYSRDLAPVALGQKLALGAVVAREPAGLRLQALDPAATDASAQAVGVLIEAVDATAAEVPQALLLARHAIVSDLGLVWPAGITPAQKATAIVQLQALGILVRTGA</sequence>
<dbReference type="EMBL" id="OX458332">
    <property type="protein sequence ID" value="CAI8819021.1"/>
    <property type="molecule type" value="Genomic_DNA"/>
</dbReference>
<dbReference type="AlphaFoldDB" id="A0AA35UR57"/>
<organism evidence="1 2">
    <name type="scientific">Methylococcus capsulatus</name>
    <dbReference type="NCBI Taxonomy" id="414"/>
    <lineage>
        <taxon>Bacteria</taxon>
        <taxon>Pseudomonadati</taxon>
        <taxon>Pseudomonadota</taxon>
        <taxon>Gammaproteobacteria</taxon>
        <taxon>Methylococcales</taxon>
        <taxon>Methylococcaceae</taxon>
        <taxon>Methylococcus</taxon>
    </lineage>
</organism>